<feature type="compositionally biased region" description="Basic and acidic residues" evidence="1">
    <location>
        <begin position="536"/>
        <end position="546"/>
    </location>
</feature>
<feature type="region of interest" description="Disordered" evidence="1">
    <location>
        <begin position="82"/>
        <end position="148"/>
    </location>
</feature>
<feature type="compositionally biased region" description="Low complexity" evidence="1">
    <location>
        <begin position="325"/>
        <end position="338"/>
    </location>
</feature>
<sequence length="546" mass="61031">RDAYLRMMNKRRIGMGSIDVVGGNSLSVVFERRKRRERREARESKKLTGGEIVPFDPNFTGMASPIASPVPVHEDQLDKALDSMSHSPSTPRSSTPHGSVSNSSPPPLPYPMISTTIADRDALEGGEKEEEEEEEMIARVEDGKEEEYAEFVARREWEKERRKVEESGTLTNIDDVFHTHVISHAKYSPAVRKTPSRSVSRTSQFSDSLDQLSEQSSPNVSQPLLREREREREGKEEEEKREPFDRVKQDGVAQIGQSHDNNVPTISIDHANEIGLDISPISRSQVPDGHSVKPTLDRLLDSDLSGQDATISPQIATEHSNTVHSRSPSFDISSSVSSPDGYTFKVGDSQIFVESESEKEMSEALRGIDSIFHSHIIQQREQREKDTDREDKDGFNLKDTDDDWLKKRKDFHGSSHGTQKQDVDGESLREEPTLESPSIDHSPSNQLSERDILKLKAASTNSPSMYFVLSSPRSVEDAHREDKLLLDEDLIHHEGKASNHQPYAGDESAPLKPSATTGLSPGTLKEMEDGVGQAVNKKEDSGFFHF</sequence>
<name>A0ABQ5KHY0_9EUKA</name>
<feature type="compositionally biased region" description="Low complexity" evidence="1">
    <location>
        <begin position="83"/>
        <end position="99"/>
    </location>
</feature>
<feature type="compositionally biased region" description="Basic and acidic residues" evidence="1">
    <location>
        <begin position="225"/>
        <end position="249"/>
    </location>
</feature>
<feature type="compositionally biased region" description="Basic and acidic residues" evidence="1">
    <location>
        <begin position="38"/>
        <end position="48"/>
    </location>
</feature>
<feature type="region of interest" description="Disordered" evidence="1">
    <location>
        <begin position="32"/>
        <end position="53"/>
    </location>
</feature>
<evidence type="ECO:0000256" key="1">
    <source>
        <dbReference type="SAM" id="MobiDB-lite"/>
    </source>
</evidence>
<feature type="region of interest" description="Disordered" evidence="1">
    <location>
        <begin position="376"/>
        <end position="447"/>
    </location>
</feature>
<protein>
    <submittedName>
        <fullName evidence="2">Uncharacterized protein</fullName>
    </submittedName>
</protein>
<evidence type="ECO:0000313" key="3">
    <source>
        <dbReference type="Proteomes" id="UP001057375"/>
    </source>
</evidence>
<dbReference type="EMBL" id="BQXS01009935">
    <property type="protein sequence ID" value="GKT32135.1"/>
    <property type="molecule type" value="Genomic_DNA"/>
</dbReference>
<reference evidence="2" key="1">
    <citation type="submission" date="2022-03" db="EMBL/GenBank/DDBJ databases">
        <title>Draft genome sequence of Aduncisulcus paluster, a free-living microaerophilic Fornicata.</title>
        <authorList>
            <person name="Yuyama I."/>
            <person name="Kume K."/>
            <person name="Tamura T."/>
            <person name="Inagaki Y."/>
            <person name="Hashimoto T."/>
        </authorList>
    </citation>
    <scope>NUCLEOTIDE SEQUENCE</scope>
    <source>
        <strain evidence="2">NY0171</strain>
    </source>
</reference>
<feature type="compositionally biased region" description="Low complexity" evidence="1">
    <location>
        <begin position="203"/>
        <end position="217"/>
    </location>
</feature>
<dbReference type="Proteomes" id="UP001057375">
    <property type="component" value="Unassembled WGS sequence"/>
</dbReference>
<organism evidence="2 3">
    <name type="scientific">Aduncisulcus paluster</name>
    <dbReference type="NCBI Taxonomy" id="2918883"/>
    <lineage>
        <taxon>Eukaryota</taxon>
        <taxon>Metamonada</taxon>
        <taxon>Carpediemonas-like organisms</taxon>
        <taxon>Aduncisulcus</taxon>
    </lineage>
</organism>
<gene>
    <name evidence="2" type="ORF">ADUPG1_006353</name>
</gene>
<feature type="compositionally biased region" description="Basic and acidic residues" evidence="1">
    <location>
        <begin position="419"/>
        <end position="432"/>
    </location>
</feature>
<feature type="compositionally biased region" description="Polar residues" evidence="1">
    <location>
        <begin position="255"/>
        <end position="264"/>
    </location>
</feature>
<feature type="compositionally biased region" description="Polar residues" evidence="1">
    <location>
        <begin position="435"/>
        <end position="447"/>
    </location>
</feature>
<evidence type="ECO:0000313" key="2">
    <source>
        <dbReference type="EMBL" id="GKT32135.1"/>
    </source>
</evidence>
<keyword evidence="3" id="KW-1185">Reference proteome</keyword>
<feature type="region of interest" description="Disordered" evidence="1">
    <location>
        <begin position="316"/>
        <end position="339"/>
    </location>
</feature>
<feature type="compositionally biased region" description="Basic and acidic residues" evidence="1">
    <location>
        <begin position="378"/>
        <end position="405"/>
    </location>
</feature>
<comment type="caution">
    <text evidence="2">The sequence shown here is derived from an EMBL/GenBank/DDBJ whole genome shotgun (WGS) entry which is preliminary data.</text>
</comment>
<proteinExistence type="predicted"/>
<feature type="region of interest" description="Disordered" evidence="1">
    <location>
        <begin position="188"/>
        <end position="264"/>
    </location>
</feature>
<feature type="non-terminal residue" evidence="2">
    <location>
        <position position="1"/>
    </location>
</feature>
<accession>A0ABQ5KHY0</accession>
<feature type="region of interest" description="Disordered" evidence="1">
    <location>
        <begin position="494"/>
        <end position="546"/>
    </location>
</feature>